<accession>R0M7D3</accession>
<keyword evidence="2" id="KW-1185">Reference proteome</keyword>
<name>R0M7D3_ANAPL</name>
<sequence>MIQVLQIVKDLVSPARRRTDTAKKGTQETDTENTWADTCREHWACGGEEECRKSVSLSRSLTDVGETFQSRMATAEHNWQHHLDVRIENRHCIEICSADTTTKLKSPNYKACKVQCKR</sequence>
<reference evidence="2" key="1">
    <citation type="journal article" date="2013" name="Nat. Genet.">
        <title>The duck genome and transcriptome provide insight into an avian influenza virus reservoir species.</title>
        <authorList>
            <person name="Huang Y."/>
            <person name="Li Y."/>
            <person name="Burt D.W."/>
            <person name="Chen H."/>
            <person name="Zhang Y."/>
            <person name="Qian W."/>
            <person name="Kim H."/>
            <person name="Gan S."/>
            <person name="Zhao Y."/>
            <person name="Li J."/>
            <person name="Yi K."/>
            <person name="Feng H."/>
            <person name="Zhu P."/>
            <person name="Li B."/>
            <person name="Liu Q."/>
            <person name="Fairley S."/>
            <person name="Magor K.E."/>
            <person name="Du Z."/>
            <person name="Hu X."/>
            <person name="Goodman L."/>
            <person name="Tafer H."/>
            <person name="Vignal A."/>
            <person name="Lee T."/>
            <person name="Kim K.W."/>
            <person name="Sheng Z."/>
            <person name="An Y."/>
            <person name="Searle S."/>
            <person name="Herrero J."/>
            <person name="Groenen M.A."/>
            <person name="Crooijmans R.P."/>
            <person name="Faraut T."/>
            <person name="Cai Q."/>
            <person name="Webster R.G."/>
            <person name="Aldridge J.R."/>
            <person name="Warren W.C."/>
            <person name="Bartschat S."/>
            <person name="Kehr S."/>
            <person name="Marz M."/>
            <person name="Stadler P.F."/>
            <person name="Smith J."/>
            <person name="Kraus R.H."/>
            <person name="Zhao Y."/>
            <person name="Ren L."/>
            <person name="Fei J."/>
            <person name="Morisson M."/>
            <person name="Kaiser P."/>
            <person name="Griffin D.K."/>
            <person name="Rao M."/>
            <person name="Pitel F."/>
            <person name="Wang J."/>
            <person name="Li N."/>
        </authorList>
    </citation>
    <scope>NUCLEOTIDE SEQUENCE [LARGE SCALE GENOMIC DNA]</scope>
</reference>
<dbReference type="Proteomes" id="UP000296049">
    <property type="component" value="Unassembled WGS sequence"/>
</dbReference>
<gene>
    <name evidence="1" type="ORF">Anapl_05875</name>
</gene>
<proteinExistence type="predicted"/>
<protein>
    <submittedName>
        <fullName evidence="1">Uncharacterized protein</fullName>
    </submittedName>
</protein>
<evidence type="ECO:0000313" key="1">
    <source>
        <dbReference type="EMBL" id="EOB08608.1"/>
    </source>
</evidence>
<dbReference type="AlphaFoldDB" id="R0M7D3"/>
<dbReference type="EMBL" id="KB742435">
    <property type="protein sequence ID" value="EOB08608.1"/>
    <property type="molecule type" value="Genomic_DNA"/>
</dbReference>
<evidence type="ECO:0000313" key="2">
    <source>
        <dbReference type="Proteomes" id="UP000296049"/>
    </source>
</evidence>
<organism evidence="1 2">
    <name type="scientific">Anas platyrhynchos</name>
    <name type="common">Mallard</name>
    <name type="synonym">Anas boschas</name>
    <dbReference type="NCBI Taxonomy" id="8839"/>
    <lineage>
        <taxon>Eukaryota</taxon>
        <taxon>Metazoa</taxon>
        <taxon>Chordata</taxon>
        <taxon>Craniata</taxon>
        <taxon>Vertebrata</taxon>
        <taxon>Euteleostomi</taxon>
        <taxon>Archelosauria</taxon>
        <taxon>Archosauria</taxon>
        <taxon>Dinosauria</taxon>
        <taxon>Saurischia</taxon>
        <taxon>Theropoda</taxon>
        <taxon>Coelurosauria</taxon>
        <taxon>Aves</taxon>
        <taxon>Neognathae</taxon>
        <taxon>Galloanserae</taxon>
        <taxon>Anseriformes</taxon>
        <taxon>Anatidae</taxon>
        <taxon>Anatinae</taxon>
        <taxon>Anas</taxon>
    </lineage>
</organism>